<dbReference type="PATRIC" id="fig|1218492.5.peg.616"/>
<evidence type="ECO:0000313" key="12">
    <source>
        <dbReference type="Proteomes" id="UP000033558"/>
    </source>
</evidence>
<dbReference type="InterPro" id="IPR050161">
    <property type="entry name" value="Siro_Cobalamin_biosynth"/>
</dbReference>
<evidence type="ECO:0000256" key="7">
    <source>
        <dbReference type="ARBA" id="ARBA00023244"/>
    </source>
</evidence>
<dbReference type="Gene3D" id="3.30.950.10">
    <property type="entry name" value="Methyltransferase, Cobalt-precorrin-4 Transmethylase, Domain 2"/>
    <property type="match status" value="1"/>
</dbReference>
<dbReference type="InterPro" id="IPR003043">
    <property type="entry name" value="Uropor_MeTrfase_CS"/>
</dbReference>
<dbReference type="NCBIfam" id="NF004790">
    <property type="entry name" value="PRK06136.1"/>
    <property type="match status" value="1"/>
</dbReference>
<sequence>MTGRVTLLGAGPGDPDLLTLLGWRRLQEATVVLYDRLVNPSLLLIPDVNTKLINVGKARGTERLSQDQINALLVQYAQAGEVVVRLKAGDPYVFGRGGEEAQYLAAHHINFEVVPGLTSAITGLSAAGIPITNRQYASSFHVITGQKRHGDQQLDWANLAQLEGTLVFLMGMAELPEICRQLIAHGKNPKTPTAVIQWATQWRQKMALGDLDNIETAVKQKRLAAPALIVIGEVVPLAHQLQVKRSLSARHILAPSNLDRSLLFKLQDLGATVDFYVTSQPQRVKKPLPDFSKFRQLTLKDYFSYQYLIQALNAQQLDIRALAGLQLSTSDSLLKQTLQRQGLQIADDASSTNFLNDAKTLIIGPQDLQITAANYYGIYTYQRRELTLEQNLADFQAVIFTCSQDVLDFRRDFSKPESASWMVAFVTSSKMQAAVKTLAFKKVVVLNGDLLNMEQLILEELKHE</sequence>
<dbReference type="PANTHER" id="PTHR45790:SF3">
    <property type="entry name" value="S-ADENOSYL-L-METHIONINE-DEPENDENT UROPORPHYRINOGEN III METHYLTRANSFERASE, CHLOROPLASTIC"/>
    <property type="match status" value="1"/>
</dbReference>
<dbReference type="InterPro" id="IPR006366">
    <property type="entry name" value="CobA/CysG_C"/>
</dbReference>
<dbReference type="GO" id="GO:0032259">
    <property type="term" value="P:methylation"/>
    <property type="evidence" value="ECO:0007669"/>
    <property type="project" value="UniProtKB-KW"/>
</dbReference>
<dbReference type="AlphaFoldDB" id="A0A0F4LUH3"/>
<dbReference type="HOGENOM" id="CLU_011276_6_7_9"/>
<dbReference type="SUPFAM" id="SSF53790">
    <property type="entry name" value="Tetrapyrrole methylase"/>
    <property type="match status" value="1"/>
</dbReference>
<dbReference type="EMBL" id="JXJQ01000006">
    <property type="protein sequence ID" value="KJY62290.1"/>
    <property type="molecule type" value="Genomic_DNA"/>
</dbReference>
<dbReference type="OrthoDB" id="9815856at2"/>
<keyword evidence="6" id="KW-0949">S-adenosyl-L-methionine</keyword>
<dbReference type="CDD" id="cd11642">
    <property type="entry name" value="SUMT"/>
    <property type="match status" value="1"/>
</dbReference>
<dbReference type="GO" id="GO:0004851">
    <property type="term" value="F:uroporphyrin-III C-methyltransferase activity"/>
    <property type="evidence" value="ECO:0007669"/>
    <property type="project" value="UniProtKB-EC"/>
</dbReference>
<evidence type="ECO:0000256" key="4">
    <source>
        <dbReference type="ARBA" id="ARBA00022603"/>
    </source>
</evidence>
<evidence type="ECO:0000313" key="11">
    <source>
        <dbReference type="EMBL" id="KJY62290.1"/>
    </source>
</evidence>
<dbReference type="Proteomes" id="UP000033558">
    <property type="component" value="Unassembled WGS sequence"/>
</dbReference>
<evidence type="ECO:0000259" key="10">
    <source>
        <dbReference type="Pfam" id="PF00590"/>
    </source>
</evidence>
<keyword evidence="7" id="KW-0627">Porphyrin biosynthesis</keyword>
<keyword evidence="4 9" id="KW-0489">Methyltransferase</keyword>
<name>A0A0F4LUH3_9LACO</name>
<dbReference type="InterPro" id="IPR035996">
    <property type="entry name" value="4pyrrol_Methylase_sf"/>
</dbReference>
<dbReference type="EC" id="2.1.1.107" evidence="2"/>
<keyword evidence="5 9" id="KW-0808">Transferase</keyword>
<dbReference type="FunFam" id="3.30.950.10:FF:000001">
    <property type="entry name" value="Siroheme synthase"/>
    <property type="match status" value="1"/>
</dbReference>
<evidence type="ECO:0000256" key="9">
    <source>
        <dbReference type="RuleBase" id="RU003960"/>
    </source>
</evidence>
<dbReference type="InterPro" id="IPR014777">
    <property type="entry name" value="4pyrrole_Mease_sub1"/>
</dbReference>
<dbReference type="RefSeq" id="WP_046315918.1">
    <property type="nucleotide sequence ID" value="NZ_JBHSZT010000001.1"/>
</dbReference>
<dbReference type="InterPro" id="IPR000878">
    <property type="entry name" value="4pyrrol_Mease"/>
</dbReference>
<dbReference type="InterPro" id="IPR014776">
    <property type="entry name" value="4pyrrole_Mease_sub2"/>
</dbReference>
<dbReference type="FunFam" id="3.40.1010.10:FF:000001">
    <property type="entry name" value="Siroheme synthase"/>
    <property type="match status" value="1"/>
</dbReference>
<evidence type="ECO:0000256" key="5">
    <source>
        <dbReference type="ARBA" id="ARBA00022679"/>
    </source>
</evidence>
<organism evidence="11 12">
    <name type="scientific">Bombilactobacillus mellifer</name>
    <dbReference type="NCBI Taxonomy" id="1218492"/>
    <lineage>
        <taxon>Bacteria</taxon>
        <taxon>Bacillati</taxon>
        <taxon>Bacillota</taxon>
        <taxon>Bacilli</taxon>
        <taxon>Lactobacillales</taxon>
        <taxon>Lactobacillaceae</taxon>
        <taxon>Bombilactobacillus</taxon>
    </lineage>
</organism>
<accession>A0A0F4LUH3</accession>
<feature type="domain" description="Tetrapyrrole methylase" evidence="10">
    <location>
        <begin position="5"/>
        <end position="214"/>
    </location>
</feature>
<evidence type="ECO:0000256" key="1">
    <source>
        <dbReference type="ARBA" id="ARBA00005879"/>
    </source>
</evidence>
<dbReference type="PANTHER" id="PTHR45790">
    <property type="entry name" value="SIROHEME SYNTHASE-RELATED"/>
    <property type="match status" value="1"/>
</dbReference>
<gene>
    <name evidence="11" type="primary">cobA</name>
    <name evidence="11" type="ORF">JG30_04910</name>
</gene>
<comment type="caution">
    <text evidence="11">The sequence shown here is derived from an EMBL/GenBank/DDBJ whole genome shotgun (WGS) entry which is preliminary data.</text>
</comment>
<dbReference type="Gene3D" id="3.40.1010.10">
    <property type="entry name" value="Cobalt-precorrin-4 Transmethylase, Domain 1"/>
    <property type="match status" value="1"/>
</dbReference>
<dbReference type="PROSITE" id="PS00840">
    <property type="entry name" value="SUMT_2"/>
    <property type="match status" value="1"/>
</dbReference>
<dbReference type="GO" id="GO:0019354">
    <property type="term" value="P:siroheme biosynthetic process"/>
    <property type="evidence" value="ECO:0007669"/>
    <property type="project" value="InterPro"/>
</dbReference>
<protein>
    <recommendedName>
        <fullName evidence="3">Uroporphyrinogen-III C-methyltransferase</fullName>
        <ecNumber evidence="2">2.1.1.107</ecNumber>
    </recommendedName>
    <alternativeName>
        <fullName evidence="8">Uroporphyrinogen III methylase</fullName>
    </alternativeName>
</protein>
<dbReference type="NCBIfam" id="TIGR01469">
    <property type="entry name" value="cobA_cysG_Cterm"/>
    <property type="match status" value="1"/>
</dbReference>
<keyword evidence="12" id="KW-1185">Reference proteome</keyword>
<comment type="similarity">
    <text evidence="1 9">Belongs to the precorrin methyltransferase family.</text>
</comment>
<reference evidence="11 12" key="1">
    <citation type="submission" date="2015-01" db="EMBL/GenBank/DDBJ databases">
        <title>Comparative genomics of the lactic acid bacteria isolated from the honey bee gut.</title>
        <authorList>
            <person name="Ellegaard K.M."/>
            <person name="Tamarit D."/>
            <person name="Javelind E."/>
            <person name="Olofsson T."/>
            <person name="Andersson S.G."/>
            <person name="Vasquez A."/>
        </authorList>
    </citation>
    <scope>NUCLEOTIDE SEQUENCE [LARGE SCALE GENOMIC DNA]</scope>
    <source>
        <strain evidence="11 12">Bin4</strain>
    </source>
</reference>
<evidence type="ECO:0000256" key="8">
    <source>
        <dbReference type="ARBA" id="ARBA00079776"/>
    </source>
</evidence>
<evidence type="ECO:0000256" key="2">
    <source>
        <dbReference type="ARBA" id="ARBA00012162"/>
    </source>
</evidence>
<proteinExistence type="inferred from homology"/>
<dbReference type="Pfam" id="PF00590">
    <property type="entry name" value="TP_methylase"/>
    <property type="match status" value="1"/>
</dbReference>
<evidence type="ECO:0000256" key="6">
    <source>
        <dbReference type="ARBA" id="ARBA00022691"/>
    </source>
</evidence>
<evidence type="ECO:0000256" key="3">
    <source>
        <dbReference type="ARBA" id="ARBA00018323"/>
    </source>
</evidence>
<dbReference type="STRING" id="1218492.JG30_04910"/>